<feature type="transmembrane region" description="Helical" evidence="1">
    <location>
        <begin position="130"/>
        <end position="157"/>
    </location>
</feature>
<dbReference type="RefSeq" id="WP_090243652.1">
    <property type="nucleotide sequence ID" value="NZ_FNOU01000004.1"/>
</dbReference>
<dbReference type="InterPro" id="IPR021509">
    <property type="entry name" value="DUF3169"/>
</dbReference>
<feature type="transmembrane region" description="Helical" evidence="1">
    <location>
        <begin position="107"/>
        <end position="124"/>
    </location>
</feature>
<reference evidence="3" key="1">
    <citation type="submission" date="2016-10" db="EMBL/GenBank/DDBJ databases">
        <authorList>
            <person name="Varghese N."/>
            <person name="Submissions S."/>
        </authorList>
    </citation>
    <scope>NUCLEOTIDE SEQUENCE [LARGE SCALE GENOMIC DNA]</scope>
    <source>
        <strain evidence="3">VPI 5359</strain>
    </source>
</reference>
<evidence type="ECO:0000313" key="3">
    <source>
        <dbReference type="Proteomes" id="UP000199652"/>
    </source>
</evidence>
<dbReference type="Pfam" id="PF11368">
    <property type="entry name" value="DUF3169"/>
    <property type="match status" value="1"/>
</dbReference>
<evidence type="ECO:0000256" key="1">
    <source>
        <dbReference type="SAM" id="Phobius"/>
    </source>
</evidence>
<keyword evidence="3" id="KW-1185">Reference proteome</keyword>
<feature type="transmembrane region" description="Helical" evidence="1">
    <location>
        <begin position="12"/>
        <end position="35"/>
    </location>
</feature>
<dbReference type="Proteomes" id="UP000199652">
    <property type="component" value="Unassembled WGS sequence"/>
</dbReference>
<name>A0A1H3D382_EUBBA</name>
<dbReference type="STRING" id="1528.SAMN04488579_10474"/>
<feature type="transmembrane region" description="Helical" evidence="1">
    <location>
        <begin position="223"/>
        <end position="242"/>
    </location>
</feature>
<gene>
    <name evidence="2" type="ORF">SAMN04488579_10474</name>
</gene>
<evidence type="ECO:0000313" key="2">
    <source>
        <dbReference type="EMBL" id="SDX60861.1"/>
    </source>
</evidence>
<evidence type="ECO:0008006" key="4">
    <source>
        <dbReference type="Google" id="ProtNLM"/>
    </source>
</evidence>
<keyword evidence="1" id="KW-1133">Transmembrane helix</keyword>
<keyword evidence="1" id="KW-0472">Membrane</keyword>
<keyword evidence="1" id="KW-0812">Transmembrane</keyword>
<protein>
    <recommendedName>
        <fullName evidence="4">DUF3169 domain-containing protein</fullName>
    </recommendedName>
</protein>
<dbReference type="OrthoDB" id="1777828at2"/>
<dbReference type="EMBL" id="FNOU01000004">
    <property type="protein sequence ID" value="SDX60861.1"/>
    <property type="molecule type" value="Genomic_DNA"/>
</dbReference>
<feature type="transmembrane region" description="Helical" evidence="1">
    <location>
        <begin position="55"/>
        <end position="73"/>
    </location>
</feature>
<accession>A0A1H3D382</accession>
<sequence length="250" mass="27535">MKVQESKHVYSKFFGILIAAGFCGGLLGFFCFRISDYMNQDGAALGEAFIPLQLPLFILVCGGLLLVSLIQYWQARKCIQGINPEADLSPGDEGQLARADGMINRSVVFASLSLIAAFVFLAILEVHENYVALAGVGFFILVTILATTMQVLPINLLKKINPEKRGNPLDFSFQKIWLATSDEGEKFTLYQAAYKTYRLVQNVIIGLILLALMGNLYFDTGVFPVLLLAMIWAIQVIAIYAYSQKGATSI</sequence>
<dbReference type="AlphaFoldDB" id="A0A1H3D382"/>
<organism evidence="2 3">
    <name type="scientific">Eubacterium barkeri</name>
    <name type="common">Clostridium barkeri</name>
    <dbReference type="NCBI Taxonomy" id="1528"/>
    <lineage>
        <taxon>Bacteria</taxon>
        <taxon>Bacillati</taxon>
        <taxon>Bacillota</taxon>
        <taxon>Clostridia</taxon>
        <taxon>Eubacteriales</taxon>
        <taxon>Eubacteriaceae</taxon>
        <taxon>Eubacterium</taxon>
    </lineage>
</organism>
<proteinExistence type="predicted"/>
<feature type="transmembrane region" description="Helical" evidence="1">
    <location>
        <begin position="199"/>
        <end position="217"/>
    </location>
</feature>